<accession>A0AA40DGE3</accession>
<keyword evidence="2" id="KW-1133">Transmembrane helix</keyword>
<evidence type="ECO:0000313" key="4">
    <source>
        <dbReference type="Proteomes" id="UP001174997"/>
    </source>
</evidence>
<reference evidence="3" key="1">
    <citation type="submission" date="2023-06" db="EMBL/GenBank/DDBJ databases">
        <title>Genome-scale phylogeny and comparative genomics of the fungal order Sordariales.</title>
        <authorList>
            <consortium name="Lawrence Berkeley National Laboratory"/>
            <person name="Hensen N."/>
            <person name="Bonometti L."/>
            <person name="Westerberg I."/>
            <person name="Brannstrom I.O."/>
            <person name="Guillou S."/>
            <person name="Cros-Aarteil S."/>
            <person name="Calhoun S."/>
            <person name="Haridas S."/>
            <person name="Kuo A."/>
            <person name="Mondo S."/>
            <person name="Pangilinan J."/>
            <person name="Riley R."/>
            <person name="Labutti K."/>
            <person name="Andreopoulos B."/>
            <person name="Lipzen A."/>
            <person name="Chen C."/>
            <person name="Yanf M."/>
            <person name="Daum C."/>
            <person name="Ng V."/>
            <person name="Clum A."/>
            <person name="Steindorff A."/>
            <person name="Ohm R."/>
            <person name="Martin F."/>
            <person name="Silar P."/>
            <person name="Natvig D."/>
            <person name="Lalanne C."/>
            <person name="Gautier V."/>
            <person name="Ament-Velasquez S.L."/>
            <person name="Kruys A."/>
            <person name="Hutchinson M.I."/>
            <person name="Powell A.J."/>
            <person name="Barry K."/>
            <person name="Miller A.N."/>
            <person name="Grigoriev I.V."/>
            <person name="Debuchy R."/>
            <person name="Gladieux P."/>
            <person name="Thoren M.H."/>
            <person name="Johannesson H."/>
        </authorList>
    </citation>
    <scope>NUCLEOTIDE SEQUENCE</scope>
    <source>
        <strain evidence="3">CBS 307.81</strain>
    </source>
</reference>
<dbReference type="EMBL" id="JAULSY010000003">
    <property type="protein sequence ID" value="KAK0674154.1"/>
    <property type="molecule type" value="Genomic_DNA"/>
</dbReference>
<name>A0AA40DGE3_9PEZI</name>
<evidence type="ECO:0000256" key="2">
    <source>
        <dbReference type="SAM" id="Phobius"/>
    </source>
</evidence>
<keyword evidence="2" id="KW-0472">Membrane</keyword>
<keyword evidence="4" id="KW-1185">Reference proteome</keyword>
<proteinExistence type="predicted"/>
<evidence type="ECO:0000313" key="3">
    <source>
        <dbReference type="EMBL" id="KAK0674154.1"/>
    </source>
</evidence>
<comment type="caution">
    <text evidence="3">The sequence shown here is derived from an EMBL/GenBank/DDBJ whole genome shotgun (WGS) entry which is preliminary data.</text>
</comment>
<dbReference type="Proteomes" id="UP001174997">
    <property type="component" value="Unassembled WGS sequence"/>
</dbReference>
<keyword evidence="2" id="KW-0812">Transmembrane</keyword>
<dbReference type="AlphaFoldDB" id="A0AA40DGE3"/>
<feature type="compositionally biased region" description="Basic residues" evidence="1">
    <location>
        <begin position="194"/>
        <end position="211"/>
    </location>
</feature>
<organism evidence="3 4">
    <name type="scientific">Cercophora samala</name>
    <dbReference type="NCBI Taxonomy" id="330535"/>
    <lineage>
        <taxon>Eukaryota</taxon>
        <taxon>Fungi</taxon>
        <taxon>Dikarya</taxon>
        <taxon>Ascomycota</taxon>
        <taxon>Pezizomycotina</taxon>
        <taxon>Sordariomycetes</taxon>
        <taxon>Sordariomycetidae</taxon>
        <taxon>Sordariales</taxon>
        <taxon>Lasiosphaeriaceae</taxon>
        <taxon>Cercophora</taxon>
    </lineage>
</organism>
<protein>
    <submittedName>
        <fullName evidence="3">Uncharacterized protein</fullName>
    </submittedName>
</protein>
<gene>
    <name evidence="3" type="ORF">QBC41DRAFT_72136</name>
</gene>
<feature type="region of interest" description="Disordered" evidence="1">
    <location>
        <begin position="172"/>
        <end position="211"/>
    </location>
</feature>
<sequence length="211" mass="25020">MQGFGKQPPTTWKKISKIEREREREEKVCVKSWWCIYVQIKLKSSTPPPPKFPPLFLISLRFPFCPYKHPIHPSIHTHPISLYSLHPSIPLGHHVWDINPNRFFPRLFCFVVLCCDVLYVLFIGCCERRGKKQKTKPRNEFPQPQTPIATHIVLFLLLLLFMSLPPPPFLKTTDPENTPLPNHPWPEFAPIYKRLQKSTRVQRKRKRKKRQ</sequence>
<evidence type="ECO:0000256" key="1">
    <source>
        <dbReference type="SAM" id="MobiDB-lite"/>
    </source>
</evidence>
<feature type="transmembrane region" description="Helical" evidence="2">
    <location>
        <begin position="103"/>
        <end position="125"/>
    </location>
</feature>